<reference evidence="3" key="1">
    <citation type="submission" date="2021-01" db="EMBL/GenBank/DDBJ databases">
        <title>Whole genome shotgun sequence of Rugosimonospora africana NBRC 104875.</title>
        <authorList>
            <person name="Komaki H."/>
            <person name="Tamura T."/>
        </authorList>
    </citation>
    <scope>NUCLEOTIDE SEQUENCE</scope>
    <source>
        <strain evidence="3">NBRC 104875</strain>
    </source>
</reference>
<protein>
    <submittedName>
        <fullName evidence="3">UDP-glucose 4-epimerase</fullName>
    </submittedName>
</protein>
<dbReference type="AlphaFoldDB" id="A0A8J3VVE3"/>
<feature type="domain" description="NAD-dependent epimerase/dehydratase" evidence="2">
    <location>
        <begin position="1"/>
        <end position="238"/>
    </location>
</feature>
<proteinExistence type="inferred from homology"/>
<evidence type="ECO:0000313" key="4">
    <source>
        <dbReference type="Proteomes" id="UP000642748"/>
    </source>
</evidence>
<evidence type="ECO:0000313" key="3">
    <source>
        <dbReference type="EMBL" id="GIH19633.1"/>
    </source>
</evidence>
<gene>
    <name evidence="3" type="ORF">Raf01_78050</name>
</gene>
<dbReference type="InterPro" id="IPR036291">
    <property type="entry name" value="NAD(P)-bd_dom_sf"/>
</dbReference>
<dbReference type="Gene3D" id="3.90.25.10">
    <property type="entry name" value="UDP-galactose 4-epimerase, domain 1"/>
    <property type="match status" value="1"/>
</dbReference>
<sequence>MTGGAGFVGGHVVASLVATGARVRVLDDFSTGSMDNLCHARTLGLADADIRAVDIAALEGQQEIRDWRPSVVVHLAANAAFARSIRDPYLDARINVLGTIGVLAAAASCGAEKVVLASSGGTVYGELPAGAARLAEDAPRTPVSPYGLSKLTADRYAELYRELFGLPHTALALANVYGPGQDPGAGVVAATARAVATGRRPLIYGDGRQTRDFVHVSDVAEAFRRAVNAPPCATVNIGTGIETRIADVVAEVCRCFGVPTTPRYAPERPGEVTRICLDNRRAAELLGWRPTVGLVEGIAGVVDTLRAPEPAGA</sequence>
<dbReference type="InterPro" id="IPR001509">
    <property type="entry name" value="Epimerase_deHydtase"/>
</dbReference>
<dbReference type="Pfam" id="PF01370">
    <property type="entry name" value="Epimerase"/>
    <property type="match status" value="1"/>
</dbReference>
<dbReference type="Gene3D" id="3.40.50.720">
    <property type="entry name" value="NAD(P)-binding Rossmann-like Domain"/>
    <property type="match status" value="1"/>
</dbReference>
<comment type="similarity">
    <text evidence="1">Belongs to the NAD(P)-dependent epimerase/dehydratase family.</text>
</comment>
<name>A0A8J3VVE3_9ACTN</name>
<dbReference type="EMBL" id="BONZ01000083">
    <property type="protein sequence ID" value="GIH19633.1"/>
    <property type="molecule type" value="Genomic_DNA"/>
</dbReference>
<comment type="caution">
    <text evidence="3">The sequence shown here is derived from an EMBL/GenBank/DDBJ whole genome shotgun (WGS) entry which is preliminary data.</text>
</comment>
<accession>A0A8J3VVE3</accession>
<dbReference type="SUPFAM" id="SSF51735">
    <property type="entry name" value="NAD(P)-binding Rossmann-fold domains"/>
    <property type="match status" value="1"/>
</dbReference>
<keyword evidence="4" id="KW-1185">Reference proteome</keyword>
<dbReference type="Proteomes" id="UP000642748">
    <property type="component" value="Unassembled WGS sequence"/>
</dbReference>
<evidence type="ECO:0000259" key="2">
    <source>
        <dbReference type="Pfam" id="PF01370"/>
    </source>
</evidence>
<organism evidence="3 4">
    <name type="scientific">Rugosimonospora africana</name>
    <dbReference type="NCBI Taxonomy" id="556532"/>
    <lineage>
        <taxon>Bacteria</taxon>
        <taxon>Bacillati</taxon>
        <taxon>Actinomycetota</taxon>
        <taxon>Actinomycetes</taxon>
        <taxon>Micromonosporales</taxon>
        <taxon>Micromonosporaceae</taxon>
        <taxon>Rugosimonospora</taxon>
    </lineage>
</organism>
<evidence type="ECO:0000256" key="1">
    <source>
        <dbReference type="ARBA" id="ARBA00007637"/>
    </source>
</evidence>
<dbReference type="PANTHER" id="PTHR43000">
    <property type="entry name" value="DTDP-D-GLUCOSE 4,6-DEHYDRATASE-RELATED"/>
    <property type="match status" value="1"/>
</dbReference>